<reference evidence="4" key="1">
    <citation type="submission" date="2016-10" db="EMBL/GenBank/DDBJ databases">
        <authorList>
            <person name="Varghese N."/>
            <person name="Submissions S."/>
        </authorList>
    </citation>
    <scope>NUCLEOTIDE SEQUENCE [LARGE SCALE GENOMIC DNA]</scope>
    <source>
        <strain evidence="4">CGMCC 1.11014</strain>
    </source>
</reference>
<dbReference type="Proteomes" id="UP000199391">
    <property type="component" value="Unassembled WGS sequence"/>
</dbReference>
<gene>
    <name evidence="3" type="ORF">SAMN05216552_1004215</name>
</gene>
<keyword evidence="1" id="KW-0472">Membrane</keyword>
<feature type="transmembrane region" description="Helical" evidence="1">
    <location>
        <begin position="21"/>
        <end position="47"/>
    </location>
</feature>
<dbReference type="EMBL" id="FPBO01000004">
    <property type="protein sequence ID" value="SFU53799.1"/>
    <property type="molecule type" value="Genomic_DNA"/>
</dbReference>
<evidence type="ECO:0000313" key="3">
    <source>
        <dbReference type="EMBL" id="SFU53799.1"/>
    </source>
</evidence>
<dbReference type="Pfam" id="PF13400">
    <property type="entry name" value="Tad"/>
    <property type="match status" value="1"/>
</dbReference>
<protein>
    <submittedName>
        <fullName evidence="3">Putative Flp pilus-assembly TadE/G-like</fullName>
    </submittedName>
</protein>
<evidence type="ECO:0000256" key="1">
    <source>
        <dbReference type="SAM" id="Phobius"/>
    </source>
</evidence>
<evidence type="ECO:0000313" key="4">
    <source>
        <dbReference type="Proteomes" id="UP000199391"/>
    </source>
</evidence>
<proteinExistence type="predicted"/>
<feature type="domain" description="Putative Flp pilus-assembly TadG-like N-terminal" evidence="2">
    <location>
        <begin position="20"/>
        <end position="67"/>
    </location>
</feature>
<accession>A0A1I7GZE2</accession>
<dbReference type="InterPro" id="IPR028087">
    <property type="entry name" value="Tad_N"/>
</dbReference>
<dbReference type="OrthoDB" id="8595764at2"/>
<keyword evidence="4" id="KW-1185">Reference proteome</keyword>
<organism evidence="3 4">
    <name type="scientific">Pseudoduganella namucuonensis</name>
    <dbReference type="NCBI Taxonomy" id="1035707"/>
    <lineage>
        <taxon>Bacteria</taxon>
        <taxon>Pseudomonadati</taxon>
        <taxon>Pseudomonadota</taxon>
        <taxon>Betaproteobacteria</taxon>
        <taxon>Burkholderiales</taxon>
        <taxon>Oxalobacteraceae</taxon>
        <taxon>Telluria group</taxon>
        <taxon>Pseudoduganella</taxon>
    </lineage>
</organism>
<name>A0A1I7GZE2_9BURK</name>
<keyword evidence="1" id="KW-0812">Transmembrane</keyword>
<evidence type="ECO:0000259" key="2">
    <source>
        <dbReference type="Pfam" id="PF13400"/>
    </source>
</evidence>
<keyword evidence="1" id="KW-1133">Transmembrane helix</keyword>
<dbReference type="STRING" id="1035707.SAMN05216552_1004215"/>
<dbReference type="AlphaFoldDB" id="A0A1I7GZE2"/>
<dbReference type="RefSeq" id="WP_093554706.1">
    <property type="nucleotide sequence ID" value="NZ_FPBO01000004.1"/>
</dbReference>
<sequence>MRQRSDIPRGAYARRAGQRGAMTVMFAIVAAVLLGFIGVALDLGMLYNRKAELQGMADQIALASARQLNGTAAGVANALAAASAIAGGFKYQYNQRDVVWSDAAIRFGSESDGAWLDAAAAQSAPSGLGFVKVDTTALDEAHGKIDLVFMRALSGALESVTTGGRAVAGRASIRVAPLAVCAMAATPAASRTNPGTPPQVELVEFGFRRGVVYDLMQLNPGATTPENFAIDPTAPPGSAGAAANMLQATIGPFVCSGTMAMPRVTGGAITVGRPFPLASLYQHLNSRFDQYTGGYCTPNGAPPDTNVRPFIYNVNSWMAVAPSGQTALSTTVGGKLWTVADQLPGTAGTASAYGPLWAYARAVPFSSYVAGTPEPAAGYTPFATSVWATLYQSAPPTAAASYPSGVSTPYKAIAGVNFLAPTLATKPGLANRRVLNVPLLSCPVGAGATTTATVLGIGRFFMTVPATATSLPAEFAGAVPEQSLGGQVELFP</sequence>